<organism evidence="2 3">
    <name type="scientific">Microbacterium algihabitans</name>
    <dbReference type="NCBI Taxonomy" id="3075992"/>
    <lineage>
        <taxon>Bacteria</taxon>
        <taxon>Bacillati</taxon>
        <taxon>Actinomycetota</taxon>
        <taxon>Actinomycetes</taxon>
        <taxon>Micrococcales</taxon>
        <taxon>Microbacteriaceae</taxon>
        <taxon>Microbacterium</taxon>
    </lineage>
</organism>
<dbReference type="RefSeq" id="WP_316000629.1">
    <property type="nucleotide sequence ID" value="NZ_JAWDIU010000001.1"/>
</dbReference>
<dbReference type="EMBL" id="JAWDIU010000001">
    <property type="protein sequence ID" value="MDU0325696.1"/>
    <property type="molecule type" value="Genomic_DNA"/>
</dbReference>
<gene>
    <name evidence="2" type="ORF">RWH43_02890</name>
</gene>
<name>A0ABU3RS24_9MICO</name>
<accession>A0ABU3RS24</accession>
<keyword evidence="1" id="KW-0812">Transmembrane</keyword>
<evidence type="ECO:0000313" key="3">
    <source>
        <dbReference type="Proteomes" id="UP001256673"/>
    </source>
</evidence>
<evidence type="ECO:0000313" key="2">
    <source>
        <dbReference type="EMBL" id="MDU0325696.1"/>
    </source>
</evidence>
<comment type="caution">
    <text evidence="2">The sequence shown here is derived from an EMBL/GenBank/DDBJ whole genome shotgun (WGS) entry which is preliminary data.</text>
</comment>
<protein>
    <submittedName>
        <fullName evidence="2">Uncharacterized protein</fullName>
    </submittedName>
</protein>
<feature type="transmembrane region" description="Helical" evidence="1">
    <location>
        <begin position="30"/>
        <end position="47"/>
    </location>
</feature>
<proteinExistence type="predicted"/>
<keyword evidence="1" id="KW-0472">Membrane</keyword>
<sequence length="63" mass="6381">MAVLLCVASAGVLAAPTLLFPADSPTEPKLGLLAIGTVLFALGTIRIRSEHAPPPTDGDVTVD</sequence>
<reference evidence="2 3" key="1">
    <citation type="submission" date="2023-09" db="EMBL/GenBank/DDBJ databases">
        <title>Microbacterium fusihabitans sp. nov., Microbacterium phycihabitans sp. nov., and Microbacterium cervinum sp. nov., isolated from dried seaweeds of beach.</title>
        <authorList>
            <person name="Lee S.D."/>
        </authorList>
    </citation>
    <scope>NUCLEOTIDE SEQUENCE [LARGE SCALE GENOMIC DNA]</scope>
    <source>
        <strain evidence="2 3">KSW2-21</strain>
    </source>
</reference>
<evidence type="ECO:0000256" key="1">
    <source>
        <dbReference type="SAM" id="Phobius"/>
    </source>
</evidence>
<keyword evidence="1" id="KW-1133">Transmembrane helix</keyword>
<keyword evidence="3" id="KW-1185">Reference proteome</keyword>
<dbReference type="Proteomes" id="UP001256673">
    <property type="component" value="Unassembled WGS sequence"/>
</dbReference>